<evidence type="ECO:0008006" key="6">
    <source>
        <dbReference type="Google" id="ProtNLM"/>
    </source>
</evidence>
<dbReference type="OrthoDB" id="4418812at2759"/>
<evidence type="ECO:0000256" key="1">
    <source>
        <dbReference type="ARBA" id="ARBA00001933"/>
    </source>
</evidence>
<dbReference type="AlphaFoldDB" id="A0A9P0C522"/>
<name>A0A9P0C522_9NEOP</name>
<gene>
    <name evidence="4" type="ORF">DIATSA_LOCUS7112</name>
</gene>
<dbReference type="Gene3D" id="3.40.50.1100">
    <property type="match status" value="1"/>
</dbReference>
<dbReference type="GO" id="GO:0006565">
    <property type="term" value="P:L-serine catabolic process"/>
    <property type="evidence" value="ECO:0007669"/>
    <property type="project" value="TreeGrafter"/>
</dbReference>
<keyword evidence="2" id="KW-0663">Pyridoxal phosphate</keyword>
<dbReference type="InterPro" id="IPR050147">
    <property type="entry name" value="Ser/Thr_Dehydratase"/>
</dbReference>
<dbReference type="EMBL" id="OU893333">
    <property type="protein sequence ID" value="CAH0756470.1"/>
    <property type="molecule type" value="Genomic_DNA"/>
</dbReference>
<keyword evidence="3" id="KW-0456">Lyase</keyword>
<dbReference type="GO" id="GO:0009097">
    <property type="term" value="P:isoleucine biosynthetic process"/>
    <property type="evidence" value="ECO:0007669"/>
    <property type="project" value="TreeGrafter"/>
</dbReference>
<organism evidence="4 5">
    <name type="scientific">Diatraea saccharalis</name>
    <name type="common">sugarcane borer</name>
    <dbReference type="NCBI Taxonomy" id="40085"/>
    <lineage>
        <taxon>Eukaryota</taxon>
        <taxon>Metazoa</taxon>
        <taxon>Ecdysozoa</taxon>
        <taxon>Arthropoda</taxon>
        <taxon>Hexapoda</taxon>
        <taxon>Insecta</taxon>
        <taxon>Pterygota</taxon>
        <taxon>Neoptera</taxon>
        <taxon>Endopterygota</taxon>
        <taxon>Lepidoptera</taxon>
        <taxon>Glossata</taxon>
        <taxon>Ditrysia</taxon>
        <taxon>Pyraloidea</taxon>
        <taxon>Crambidae</taxon>
        <taxon>Crambinae</taxon>
        <taxon>Diatraea</taxon>
    </lineage>
</organism>
<dbReference type="PANTHER" id="PTHR48078:SF19">
    <property type="entry name" value="ACT DOMAIN-CONTAINING PROTEIN"/>
    <property type="match status" value="1"/>
</dbReference>
<dbReference type="Proteomes" id="UP001153714">
    <property type="component" value="Chromosome 2"/>
</dbReference>
<accession>A0A9P0C522</accession>
<comment type="cofactor">
    <cofactor evidence="1">
        <name>pyridoxal 5'-phosphate</name>
        <dbReference type="ChEBI" id="CHEBI:597326"/>
    </cofactor>
</comment>
<dbReference type="InterPro" id="IPR036052">
    <property type="entry name" value="TrpB-like_PALP_sf"/>
</dbReference>
<reference evidence="4" key="2">
    <citation type="submission" date="2022-10" db="EMBL/GenBank/DDBJ databases">
        <authorList>
            <consortium name="ENA_rothamsted_submissions"/>
            <consortium name="culmorum"/>
            <person name="King R."/>
        </authorList>
    </citation>
    <scope>NUCLEOTIDE SEQUENCE</scope>
</reference>
<evidence type="ECO:0000256" key="3">
    <source>
        <dbReference type="ARBA" id="ARBA00023239"/>
    </source>
</evidence>
<evidence type="ECO:0000256" key="2">
    <source>
        <dbReference type="ARBA" id="ARBA00022898"/>
    </source>
</evidence>
<dbReference type="GO" id="GO:0004794">
    <property type="term" value="F:threonine deaminase activity"/>
    <property type="evidence" value="ECO:0007669"/>
    <property type="project" value="TreeGrafter"/>
</dbReference>
<dbReference type="PANTHER" id="PTHR48078">
    <property type="entry name" value="THREONINE DEHYDRATASE, MITOCHONDRIAL-RELATED"/>
    <property type="match status" value="1"/>
</dbReference>
<keyword evidence="5" id="KW-1185">Reference proteome</keyword>
<sequence length="91" mass="10074">MLLVKEDWIARAILHLVEKERYVMEGAGACPLAAIIGNLVPELKIKNVVCIMSGGNIDQITLTRCIDRGMSAEGRLVLFRVSDTTGCFYYV</sequence>
<dbReference type="GO" id="GO:0006567">
    <property type="term" value="P:L-threonine catabolic process"/>
    <property type="evidence" value="ECO:0007669"/>
    <property type="project" value="TreeGrafter"/>
</dbReference>
<dbReference type="SUPFAM" id="SSF53686">
    <property type="entry name" value="Tryptophan synthase beta subunit-like PLP-dependent enzymes"/>
    <property type="match status" value="1"/>
</dbReference>
<proteinExistence type="predicted"/>
<reference evidence="4" key="1">
    <citation type="submission" date="2021-12" db="EMBL/GenBank/DDBJ databases">
        <authorList>
            <person name="King R."/>
        </authorList>
    </citation>
    <scope>NUCLEOTIDE SEQUENCE</scope>
</reference>
<protein>
    <recommendedName>
        <fullName evidence="6">Threonine ammonia-lyase</fullName>
    </recommendedName>
</protein>
<evidence type="ECO:0000313" key="5">
    <source>
        <dbReference type="Proteomes" id="UP001153714"/>
    </source>
</evidence>
<evidence type="ECO:0000313" key="4">
    <source>
        <dbReference type="EMBL" id="CAH0756470.1"/>
    </source>
</evidence>
<dbReference type="GO" id="GO:0003941">
    <property type="term" value="F:L-serine ammonia-lyase activity"/>
    <property type="evidence" value="ECO:0007669"/>
    <property type="project" value="TreeGrafter"/>
</dbReference>